<dbReference type="PROSITE" id="PS01357">
    <property type="entry name" value="ZF_ZZ_1"/>
    <property type="match status" value="1"/>
</dbReference>
<dbReference type="PROSITE" id="PS00018">
    <property type="entry name" value="EF_HAND_1"/>
    <property type="match status" value="1"/>
</dbReference>
<dbReference type="GO" id="GO:0005509">
    <property type="term" value="F:calcium ion binding"/>
    <property type="evidence" value="ECO:0007669"/>
    <property type="project" value="InterPro"/>
</dbReference>
<feature type="compositionally biased region" description="Acidic residues" evidence="7">
    <location>
        <begin position="15"/>
        <end position="24"/>
    </location>
</feature>
<feature type="compositionally biased region" description="Basic and acidic residues" evidence="7">
    <location>
        <begin position="1"/>
        <end position="10"/>
    </location>
</feature>
<dbReference type="PANTHER" id="PTHR23055:SF187">
    <property type="entry name" value="EF HAND DOMAIN PROTEIN (AFU_ORTHOLOGUE AFUA_6G07310)"/>
    <property type="match status" value="1"/>
</dbReference>
<dbReference type="SUPFAM" id="SSF47473">
    <property type="entry name" value="EF-hand"/>
    <property type="match status" value="1"/>
</dbReference>
<feature type="compositionally biased region" description="Polar residues" evidence="7">
    <location>
        <begin position="1173"/>
        <end position="1185"/>
    </location>
</feature>
<feature type="region of interest" description="Disordered" evidence="7">
    <location>
        <begin position="519"/>
        <end position="555"/>
    </location>
</feature>
<organism evidence="10 11">
    <name type="scientific">Pseudovirgaria hyperparasitica</name>
    <dbReference type="NCBI Taxonomy" id="470096"/>
    <lineage>
        <taxon>Eukaryota</taxon>
        <taxon>Fungi</taxon>
        <taxon>Dikarya</taxon>
        <taxon>Ascomycota</taxon>
        <taxon>Pezizomycotina</taxon>
        <taxon>Dothideomycetes</taxon>
        <taxon>Dothideomycetes incertae sedis</taxon>
        <taxon>Acrospermales</taxon>
        <taxon>Acrospermaceae</taxon>
        <taxon>Pseudovirgaria</taxon>
    </lineage>
</organism>
<feature type="compositionally biased region" description="Basic and acidic residues" evidence="7">
    <location>
        <begin position="996"/>
        <end position="1005"/>
    </location>
</feature>
<keyword evidence="4" id="KW-0862">Zinc</keyword>
<evidence type="ECO:0000313" key="10">
    <source>
        <dbReference type="EMBL" id="KAF2755504.1"/>
    </source>
</evidence>
<dbReference type="InterPro" id="IPR002048">
    <property type="entry name" value="EF_hand_dom"/>
</dbReference>
<dbReference type="OrthoDB" id="2122982at2759"/>
<dbReference type="InterPro" id="IPR028846">
    <property type="entry name" value="Recoverin"/>
</dbReference>
<dbReference type="RefSeq" id="XP_033597955.1">
    <property type="nucleotide sequence ID" value="XM_033749585.1"/>
</dbReference>
<dbReference type="GeneID" id="54490639"/>
<feature type="domain" description="EF-hand" evidence="9">
    <location>
        <begin position="913"/>
        <end position="948"/>
    </location>
</feature>
<evidence type="ECO:0008006" key="12">
    <source>
        <dbReference type="Google" id="ProtNLM"/>
    </source>
</evidence>
<reference evidence="10" key="1">
    <citation type="journal article" date="2020" name="Stud. Mycol.">
        <title>101 Dothideomycetes genomes: a test case for predicting lifestyles and emergence of pathogens.</title>
        <authorList>
            <person name="Haridas S."/>
            <person name="Albert R."/>
            <person name="Binder M."/>
            <person name="Bloem J."/>
            <person name="Labutti K."/>
            <person name="Salamov A."/>
            <person name="Andreopoulos B."/>
            <person name="Baker S."/>
            <person name="Barry K."/>
            <person name="Bills G."/>
            <person name="Bluhm B."/>
            <person name="Cannon C."/>
            <person name="Castanera R."/>
            <person name="Culley D."/>
            <person name="Daum C."/>
            <person name="Ezra D."/>
            <person name="Gonzalez J."/>
            <person name="Henrissat B."/>
            <person name="Kuo A."/>
            <person name="Liang C."/>
            <person name="Lipzen A."/>
            <person name="Lutzoni F."/>
            <person name="Magnuson J."/>
            <person name="Mondo S."/>
            <person name="Nolan M."/>
            <person name="Ohm R."/>
            <person name="Pangilinan J."/>
            <person name="Park H.-J."/>
            <person name="Ramirez L."/>
            <person name="Alfaro M."/>
            <person name="Sun H."/>
            <person name="Tritt A."/>
            <person name="Yoshinaga Y."/>
            <person name="Zwiers L.-H."/>
            <person name="Turgeon B."/>
            <person name="Goodwin S."/>
            <person name="Spatafora J."/>
            <person name="Crous P."/>
            <person name="Grigoriev I."/>
        </authorList>
    </citation>
    <scope>NUCLEOTIDE SEQUENCE</scope>
    <source>
        <strain evidence="10">CBS 121739</strain>
    </source>
</reference>
<dbReference type="InterPro" id="IPR018247">
    <property type="entry name" value="EF_Hand_1_Ca_BS"/>
</dbReference>
<dbReference type="SUPFAM" id="SSF57850">
    <property type="entry name" value="RING/U-box"/>
    <property type="match status" value="1"/>
</dbReference>
<feature type="region of interest" description="Disordered" evidence="7">
    <location>
        <begin position="1088"/>
        <end position="1194"/>
    </location>
</feature>
<evidence type="ECO:0000256" key="5">
    <source>
        <dbReference type="ARBA" id="ARBA00022837"/>
    </source>
</evidence>
<dbReference type="Proteomes" id="UP000799437">
    <property type="component" value="Unassembled WGS sequence"/>
</dbReference>
<dbReference type="GO" id="GO:0008270">
    <property type="term" value="F:zinc ion binding"/>
    <property type="evidence" value="ECO:0007669"/>
    <property type="project" value="UniProtKB-KW"/>
</dbReference>
<feature type="compositionally biased region" description="Polar residues" evidence="7">
    <location>
        <begin position="1093"/>
        <end position="1106"/>
    </location>
</feature>
<feature type="region of interest" description="Disordered" evidence="7">
    <location>
        <begin position="110"/>
        <end position="151"/>
    </location>
</feature>
<feature type="region of interest" description="Disordered" evidence="7">
    <location>
        <begin position="171"/>
        <end position="248"/>
    </location>
</feature>
<feature type="compositionally biased region" description="Gly residues" evidence="7">
    <location>
        <begin position="382"/>
        <end position="397"/>
    </location>
</feature>
<feature type="domain" description="ZZ-type" evidence="8">
    <location>
        <begin position="736"/>
        <end position="788"/>
    </location>
</feature>
<feature type="compositionally biased region" description="Polar residues" evidence="7">
    <location>
        <begin position="225"/>
        <end position="248"/>
    </location>
</feature>
<dbReference type="SMART" id="SM00291">
    <property type="entry name" value="ZnF_ZZ"/>
    <property type="match status" value="1"/>
</dbReference>
<feature type="compositionally biased region" description="Polar residues" evidence="7">
    <location>
        <begin position="52"/>
        <end position="63"/>
    </location>
</feature>
<dbReference type="CDD" id="cd02340">
    <property type="entry name" value="ZZ_NBR1_like"/>
    <property type="match status" value="1"/>
</dbReference>
<feature type="compositionally biased region" description="Basic and acidic residues" evidence="7">
    <location>
        <begin position="37"/>
        <end position="51"/>
    </location>
</feature>
<feature type="compositionally biased region" description="Basic and acidic residues" evidence="7">
    <location>
        <begin position="1163"/>
        <end position="1172"/>
    </location>
</feature>
<dbReference type="GO" id="GO:0016020">
    <property type="term" value="C:membrane"/>
    <property type="evidence" value="ECO:0007669"/>
    <property type="project" value="TreeGrafter"/>
</dbReference>
<feature type="region of interest" description="Disordered" evidence="7">
    <location>
        <begin position="1441"/>
        <end position="1481"/>
    </location>
</feature>
<dbReference type="InterPro" id="IPR000433">
    <property type="entry name" value="Znf_ZZ"/>
</dbReference>
<feature type="compositionally biased region" description="Basic and acidic residues" evidence="7">
    <location>
        <begin position="140"/>
        <end position="151"/>
    </location>
</feature>
<gene>
    <name evidence="10" type="ORF">EJ05DRAFT_540227</name>
</gene>
<dbReference type="EMBL" id="ML996577">
    <property type="protein sequence ID" value="KAF2755504.1"/>
    <property type="molecule type" value="Genomic_DNA"/>
</dbReference>
<dbReference type="GO" id="GO:0005829">
    <property type="term" value="C:cytosol"/>
    <property type="evidence" value="ECO:0007669"/>
    <property type="project" value="TreeGrafter"/>
</dbReference>
<feature type="domain" description="EF-hand" evidence="9">
    <location>
        <begin position="877"/>
        <end position="912"/>
    </location>
</feature>
<evidence type="ECO:0000256" key="7">
    <source>
        <dbReference type="SAM" id="MobiDB-lite"/>
    </source>
</evidence>
<proteinExistence type="predicted"/>
<feature type="compositionally biased region" description="Acidic residues" evidence="7">
    <location>
        <begin position="1133"/>
        <end position="1142"/>
    </location>
</feature>
<feature type="region of interest" description="Disordered" evidence="7">
    <location>
        <begin position="364"/>
        <end position="397"/>
    </location>
</feature>
<dbReference type="InterPro" id="IPR011992">
    <property type="entry name" value="EF-hand-dom_pair"/>
</dbReference>
<evidence type="ECO:0000256" key="2">
    <source>
        <dbReference type="ARBA" id="ARBA00022737"/>
    </source>
</evidence>
<keyword evidence="5" id="KW-0106">Calcium</keyword>
<dbReference type="SMART" id="SM00054">
    <property type="entry name" value="EFh"/>
    <property type="match status" value="2"/>
</dbReference>
<dbReference type="InterPro" id="IPR043145">
    <property type="entry name" value="Znf_ZZ_sf"/>
</dbReference>
<evidence type="ECO:0000256" key="6">
    <source>
        <dbReference type="PROSITE-ProRule" id="PRU00228"/>
    </source>
</evidence>
<dbReference type="CDD" id="cd00051">
    <property type="entry name" value="EFh"/>
    <property type="match status" value="1"/>
</dbReference>
<dbReference type="PANTHER" id="PTHR23055">
    <property type="entry name" value="CALCIUM BINDING PROTEINS"/>
    <property type="match status" value="1"/>
</dbReference>
<dbReference type="PROSITE" id="PS50135">
    <property type="entry name" value="ZF_ZZ_2"/>
    <property type="match status" value="1"/>
</dbReference>
<feature type="compositionally biased region" description="Polar residues" evidence="7">
    <location>
        <begin position="1152"/>
        <end position="1162"/>
    </location>
</feature>
<sequence>MDSWKLREPTVDFQLFDDGEDGENGLDQTQGAGSRHLPRDEAQSEGCKTDPELTTSSNDLFQDTDSRAQRHGFGKNMIMDWLNSGEIKKVDSDSPTQDQILRDLGAIEQRRRASSEAAGPMNHASSPELPKRSSPPAEAEEAKRPRLTRDSHSWDSQYKYYNKSMAALIMNTPPSPCPSRRYRTSEPKGSDNTVRRNLFGAIGENRPQSHRRPRDPRPILHPIANNPQLTRESARSPPQITPFSPSRTYNLPLTKRPCQEHLPLELHAMCKSCTTNLLSATRKHPASNPPGRLSYPRINNEWSPYKDIPLCQQAILQRWARNSGNTWIDAMYKYHEGAGCAFIDVVIRYRTESRYQRKFPGRALPRPRARKRGQDRLENQGIGKGGFGGQEGDGGGDSIMGDGEQAAVVATVVDKVESGSEDGIPKLDEEGSIEACEKLVDDTGDESDDAIDHKLVDGSASAKFSLERYFKTEMNNRDASKVGPEGQAGLMVFPVILFTAGAAAALASYYLYISSTPPTGLQRSNAVRERHRRPPAHPTRDARHERTAQPVYPEGGTEGVLERLANIDHDFVYGEVRHFNTAIPLTLRTIAPLEIRNRLTPSVLPDTVPDIDWDNVVDEVHRDFIHHFMRVEFARRPIELDELVVIFYWLLDRLVRAELIAECFSAYSGGIPDIGARLQQETTEQPGTSDHVEVVEVPETEASHRVFDDAEDDGQVLQRAVYYIAEERTKQEGVIHRGITCDQCDTRPIRGIRWRCANCADFDLCSYCEADNRHDKTHIFYKVRIPAPYLGYPRQPFTPVYPGRPEMMPNDIPREVKKKMMKEIPKMPYEELDGLWDQFTCLANAVWKEDPNGIGWAIDRKAFDTAFIPHYSLSTSTPNLIYDRVFAFYDSNGDSLIGFEEFLRAVSSVHSRSQGVRLRIAFDGYDIDGDGLVTRKDFLRLFRAYYAIQKESTRDYIAVHTESLGVAGALDTIMSSQPLASHFSEIPIPSGRRNRAPPDKNRDQFGDPVSTEAVVSETNEGVDRTQFLEYEALIGHLRGSADRSNRSNLPLERWERREFYVDVEEGYSPGAHIRGGSRLDETSSMTAADGTYTDATSNTGATSEPSKVSDDGEDSTTSHGQAGGIVQDKASSDEENTNEETTGDGPAETGTFARTSRSSSRVRFQDDVDLETRSNASTHASTSSRPAGERWGGYEVPRAEKDLGRELLYQITQQGFNELLDPLFREKEDLAMETYATQEERKKWRHLVEEHMGKPISSLNNVAILACLLGVEIFEQDFRRILHIITDKHREAYKELGPERGCLSYLDDVRDAERQLLHDNVKIIEEHTQAIAKADLDNAMESRQKVIKETWESIRKSLFSTKQLSSLEVDETVLDANILSQPLENLLASAGYEVDGTLDPLEDGYPQEPAVDQAHIAAHIADARQQVEAMTQAFEQEPHANASDYVYRDPTLPQFRPNTADDEVRASPSTPEETLMSGAIQPGLSQFSRLRLGLLQSRYAIPGESQSPIEVSPSSPGSSSYGSYFTSSAAEEAAFRAPRTAIPVVVDPRSNPLERSETAEEMIQILQSAAYMQDSSTVSTNYSREDQAAHHAAYMTAARYFRPDPEVGDRVPPAWRLDRLVLLEKHESEMRQRNGAGRITFEEFEELVRRDGDVGRLRTLWADFGVCGLSSASHFLGRRFNLIWWEGEGFKRWCERYALEREMGWS</sequence>
<keyword evidence="3 6" id="KW-0863">Zinc-finger</keyword>
<dbReference type="PRINTS" id="PR00450">
    <property type="entry name" value="RECOVERIN"/>
</dbReference>
<evidence type="ECO:0000259" key="8">
    <source>
        <dbReference type="PROSITE" id="PS50135"/>
    </source>
</evidence>
<dbReference type="Gene3D" id="3.30.60.90">
    <property type="match status" value="1"/>
</dbReference>
<evidence type="ECO:0000259" key="9">
    <source>
        <dbReference type="PROSITE" id="PS50222"/>
    </source>
</evidence>
<feature type="compositionally biased region" description="Basic and acidic residues" evidence="7">
    <location>
        <begin position="538"/>
        <end position="547"/>
    </location>
</feature>
<dbReference type="Gene3D" id="1.10.238.10">
    <property type="entry name" value="EF-hand"/>
    <property type="match status" value="1"/>
</dbReference>
<evidence type="ECO:0000256" key="3">
    <source>
        <dbReference type="ARBA" id="ARBA00022771"/>
    </source>
</evidence>
<feature type="region of interest" description="Disordered" evidence="7">
    <location>
        <begin position="983"/>
        <end position="1018"/>
    </location>
</feature>
<name>A0A6A6W0J4_9PEZI</name>
<evidence type="ECO:0000256" key="1">
    <source>
        <dbReference type="ARBA" id="ARBA00022723"/>
    </source>
</evidence>
<keyword evidence="11" id="KW-1185">Reference proteome</keyword>
<evidence type="ECO:0000313" key="11">
    <source>
        <dbReference type="Proteomes" id="UP000799437"/>
    </source>
</evidence>
<accession>A0A6A6W0J4</accession>
<feature type="region of interest" description="Disordered" evidence="7">
    <location>
        <begin position="1"/>
        <end position="65"/>
    </location>
</feature>
<dbReference type="Pfam" id="PF00569">
    <property type="entry name" value="ZZ"/>
    <property type="match status" value="1"/>
</dbReference>
<protein>
    <recommendedName>
        <fullName evidence="12">EF-hand</fullName>
    </recommendedName>
</protein>
<evidence type="ECO:0000256" key="4">
    <source>
        <dbReference type="ARBA" id="ARBA00022833"/>
    </source>
</evidence>
<dbReference type="PROSITE" id="PS50222">
    <property type="entry name" value="EF_HAND_2"/>
    <property type="match status" value="2"/>
</dbReference>
<keyword evidence="1" id="KW-0479">Metal-binding</keyword>
<keyword evidence="2" id="KW-0677">Repeat</keyword>